<evidence type="ECO:0000313" key="3">
    <source>
        <dbReference type="Proteomes" id="UP000029264"/>
    </source>
</evidence>
<dbReference type="PROSITE" id="PS51257">
    <property type="entry name" value="PROKAR_LIPOPROTEIN"/>
    <property type="match status" value="1"/>
</dbReference>
<dbReference type="Proteomes" id="UP000029264">
    <property type="component" value="Unassembled WGS sequence"/>
</dbReference>
<dbReference type="RefSeq" id="WP_037444471.1">
    <property type="nucleotide sequence ID" value="NZ_JPEO01000015.1"/>
</dbReference>
<organism evidence="2 3">
    <name type="scientific">Shewanella mangrovi</name>
    <dbReference type="NCBI Taxonomy" id="1515746"/>
    <lineage>
        <taxon>Bacteria</taxon>
        <taxon>Pseudomonadati</taxon>
        <taxon>Pseudomonadota</taxon>
        <taxon>Gammaproteobacteria</taxon>
        <taxon>Alteromonadales</taxon>
        <taxon>Shewanellaceae</taxon>
        <taxon>Shewanella</taxon>
    </lineage>
</organism>
<dbReference type="EMBL" id="JPEO01000015">
    <property type="protein sequence ID" value="KFZ36639.1"/>
    <property type="molecule type" value="Genomic_DNA"/>
</dbReference>
<keyword evidence="3" id="KW-1185">Reference proteome</keyword>
<protein>
    <recommendedName>
        <fullName evidence="4">Lipoprotein</fullName>
    </recommendedName>
</protein>
<comment type="caution">
    <text evidence="2">The sequence shown here is derived from an EMBL/GenBank/DDBJ whole genome shotgun (WGS) entry which is preliminary data.</text>
</comment>
<name>A0A094JF22_9GAMM</name>
<dbReference type="STRING" id="1515746.HR45_15190"/>
<feature type="chain" id="PRO_5001905189" description="Lipoprotein" evidence="1">
    <location>
        <begin position="23"/>
        <end position="199"/>
    </location>
</feature>
<proteinExistence type="predicted"/>
<dbReference type="InterPro" id="IPR032578">
    <property type="entry name" value="DUF4919"/>
</dbReference>
<evidence type="ECO:0000256" key="1">
    <source>
        <dbReference type="SAM" id="SignalP"/>
    </source>
</evidence>
<dbReference type="OrthoDB" id="7428875at2"/>
<dbReference type="AlphaFoldDB" id="A0A094JF22"/>
<keyword evidence="1" id="KW-0732">Signal</keyword>
<evidence type="ECO:0008006" key="4">
    <source>
        <dbReference type="Google" id="ProtNLM"/>
    </source>
</evidence>
<accession>A0A094JF22</accession>
<feature type="signal peptide" evidence="1">
    <location>
        <begin position="1"/>
        <end position="22"/>
    </location>
</feature>
<dbReference type="Pfam" id="PF16266">
    <property type="entry name" value="DUF4919"/>
    <property type="match status" value="1"/>
</dbReference>
<gene>
    <name evidence="2" type="ORF">HR45_15190</name>
</gene>
<reference evidence="2 3" key="1">
    <citation type="submission" date="2014-06" db="EMBL/GenBank/DDBJ databases">
        <title>Shewanella sp. YQH10.</title>
        <authorList>
            <person name="Liu Y."/>
            <person name="Zeng R."/>
        </authorList>
    </citation>
    <scope>NUCLEOTIDE SEQUENCE [LARGE SCALE GENOMIC DNA]</scope>
    <source>
        <strain evidence="2 3">YQH10</strain>
    </source>
</reference>
<sequence>MKSLLILVMGLLLSACSSLSNPAPTSKINWADDVDFDAMRMMVGWADNYQQRCRDGRPLEKIYDLADAGDWQQLATIGEQWLQQCPIDIRIHYMTSMAIEQIGAQDSSDDHYRWFDGLMESLVSSGDGTSPKTAYVTISVQEEYDAMYFFQVRPTAQRLFGEPLCDEIQVVDSNGDKMVLYFNPAAHFSRLAKKRTKSN</sequence>
<evidence type="ECO:0000313" key="2">
    <source>
        <dbReference type="EMBL" id="KFZ36639.1"/>
    </source>
</evidence>